<dbReference type="PROSITE" id="PS00406">
    <property type="entry name" value="ACTINS_1"/>
    <property type="match status" value="2"/>
</dbReference>
<keyword evidence="10" id="KW-1185">Reference proteome</keyword>
<dbReference type="InterPro" id="IPR004001">
    <property type="entry name" value="Actin_CS"/>
</dbReference>
<dbReference type="InterPro" id="IPR004000">
    <property type="entry name" value="Actin"/>
</dbReference>
<dbReference type="GO" id="GO:0005524">
    <property type="term" value="F:ATP binding"/>
    <property type="evidence" value="ECO:0007669"/>
    <property type="project" value="UniProtKB-KW"/>
</dbReference>
<comment type="caution">
    <text evidence="9">The sequence shown here is derived from an EMBL/GenBank/DDBJ whole genome shotgun (WGS) entry which is preliminary data.</text>
</comment>
<dbReference type="PRINTS" id="PR00190">
    <property type="entry name" value="ACTIN"/>
</dbReference>
<accession>A0A4E0QZ96</accession>
<evidence type="ECO:0000256" key="3">
    <source>
        <dbReference type="ARBA" id="ARBA00006752"/>
    </source>
</evidence>
<dbReference type="PANTHER" id="PTHR11937">
    <property type="entry name" value="ACTIN"/>
    <property type="match status" value="1"/>
</dbReference>
<dbReference type="FunFam" id="3.90.640.10:FF:000047">
    <property type="entry name" value="Actin, alpha skeletal muscle"/>
    <property type="match status" value="1"/>
</dbReference>
<dbReference type="Proteomes" id="UP000230066">
    <property type="component" value="Unassembled WGS sequence"/>
</dbReference>
<comment type="function">
    <text evidence="1">Actins are highly conserved proteins that are involved in various types of cell motility and are ubiquitously expressed in all eukaryotic cells.</text>
</comment>
<evidence type="ECO:0000256" key="1">
    <source>
        <dbReference type="ARBA" id="ARBA00003520"/>
    </source>
</evidence>
<comment type="similarity">
    <text evidence="3 8">Belongs to the actin family.</text>
</comment>
<dbReference type="Gene3D" id="2.30.36.70">
    <property type="entry name" value="Actin, Chain A, domain 2"/>
    <property type="match status" value="1"/>
</dbReference>
<dbReference type="InterPro" id="IPR020902">
    <property type="entry name" value="Actin/actin-like_CS"/>
</dbReference>
<dbReference type="Gene3D" id="3.90.640.10">
    <property type="entry name" value="Actin, Chain A, domain 4"/>
    <property type="match status" value="1"/>
</dbReference>
<dbReference type="Gene3D" id="3.30.420.40">
    <property type="match status" value="4"/>
</dbReference>
<organism evidence="9 10">
    <name type="scientific">Fasciola hepatica</name>
    <name type="common">Liver fluke</name>
    <dbReference type="NCBI Taxonomy" id="6192"/>
    <lineage>
        <taxon>Eukaryota</taxon>
        <taxon>Metazoa</taxon>
        <taxon>Spiralia</taxon>
        <taxon>Lophotrochozoa</taxon>
        <taxon>Platyhelminthes</taxon>
        <taxon>Trematoda</taxon>
        <taxon>Digenea</taxon>
        <taxon>Plagiorchiida</taxon>
        <taxon>Echinostomata</taxon>
        <taxon>Echinostomatoidea</taxon>
        <taxon>Fasciolidae</taxon>
        <taxon>Fasciola</taxon>
    </lineage>
</organism>
<gene>
    <name evidence="9" type="ORF">D915_007443</name>
</gene>
<evidence type="ECO:0000313" key="9">
    <source>
        <dbReference type="EMBL" id="THD20839.1"/>
    </source>
</evidence>
<dbReference type="PROSITE" id="PS01132">
    <property type="entry name" value="ACTINS_ACT_LIKE"/>
    <property type="match status" value="2"/>
</dbReference>
<dbReference type="GO" id="GO:0005856">
    <property type="term" value="C:cytoskeleton"/>
    <property type="evidence" value="ECO:0007669"/>
    <property type="project" value="UniProtKB-SubCell"/>
</dbReference>
<evidence type="ECO:0000256" key="5">
    <source>
        <dbReference type="ARBA" id="ARBA00022741"/>
    </source>
</evidence>
<dbReference type="FunFam" id="3.30.420.40:FF:000291">
    <property type="entry name" value="Actin, alpha skeletal muscle"/>
    <property type="match status" value="2"/>
</dbReference>
<dbReference type="CDD" id="cd10224">
    <property type="entry name" value="ASKHA_NBD_actin"/>
    <property type="match status" value="1"/>
</dbReference>
<evidence type="ECO:0000256" key="6">
    <source>
        <dbReference type="ARBA" id="ARBA00022840"/>
    </source>
</evidence>
<dbReference type="PROSITE" id="PS00432">
    <property type="entry name" value="ACTINS_2"/>
    <property type="match status" value="1"/>
</dbReference>
<evidence type="ECO:0000256" key="8">
    <source>
        <dbReference type="RuleBase" id="RU000487"/>
    </source>
</evidence>
<sequence length="595" mass="66043">MEEDVVTALVVDNGSGMCKAGFAGDDSPRAVFPSIVGRPRHVGVMIGMGQKDSYVGDEAQSKRGILTLKYPIEHGIVSNWDDMEKIWHHTFYNELRVAPEEHPVLLTEAPMNPKVNREKMTQIMFETFNTPAMYVAIQAVLSLYASGRTTGIVLDSGDGVSHTVPIYEGYALPHAIMRLDLAGRDLTDYLMKLLTERGYSFTTTAEREIGKPNANQKITMAEDEITALVIDNGSGMCKAGFAGDDAPRAVFPSIVGRPRHVGVMVGMGQKDSYVGDEAQSKRGILTLKYPIEHGIVSNWDDMEKIWHHTFYNELRVAPEEHPVLLTEAPMNPKANREKMTQIMFETFNTPAMYVAIQAVLSLYASGRTTGIVLDSGDGVSHTVPIYEGYALPHAILRLDLAGRDLTDYLMKLMTERGNSFTTTAEREIVRDIKEKLCYVALDFDHEMTTAAQTSSLEKSYELPDGQVITIGNERFRCPEAILQPSFLGMECAGLHETAYTSIMKCDVDIRKDLYANIVLSGGSTMFPGIADRMQKEITILAPSTMKIKIVAPPERKYSVWIGGSILASLSTFHQMWITKQEYDESGPGIVHRKCF</sequence>
<keyword evidence="4" id="KW-0963">Cytoplasm</keyword>
<dbReference type="SMART" id="SM00268">
    <property type="entry name" value="ACTIN"/>
    <property type="match status" value="2"/>
</dbReference>
<keyword evidence="7" id="KW-0206">Cytoskeleton</keyword>
<protein>
    <submittedName>
        <fullName evidence="9">Cytoplasmic type actin 1</fullName>
    </submittedName>
</protein>
<comment type="subcellular location">
    <subcellularLocation>
        <location evidence="2">Cytoplasm</location>
        <location evidence="2">Cytoskeleton</location>
    </subcellularLocation>
</comment>
<dbReference type="FunFam" id="2.30.36.70:FF:000001">
    <property type="entry name" value="Actin, alpha skeletal muscle"/>
    <property type="match status" value="2"/>
</dbReference>
<keyword evidence="5" id="KW-0547">Nucleotide-binding</keyword>
<name>A0A4E0QZ96_FASHE</name>
<dbReference type="FunFam" id="3.30.420.40:FF:000058">
    <property type="entry name" value="Putative actin-related protein 5"/>
    <property type="match status" value="1"/>
</dbReference>
<evidence type="ECO:0000256" key="7">
    <source>
        <dbReference type="ARBA" id="ARBA00023212"/>
    </source>
</evidence>
<dbReference type="EMBL" id="JXXN02004145">
    <property type="protein sequence ID" value="THD20839.1"/>
    <property type="molecule type" value="Genomic_DNA"/>
</dbReference>
<dbReference type="Pfam" id="PF00022">
    <property type="entry name" value="Actin"/>
    <property type="match status" value="2"/>
</dbReference>
<evidence type="ECO:0000256" key="4">
    <source>
        <dbReference type="ARBA" id="ARBA00022490"/>
    </source>
</evidence>
<keyword evidence="6" id="KW-0067">ATP-binding</keyword>
<proteinExistence type="inferred from homology"/>
<dbReference type="InterPro" id="IPR043129">
    <property type="entry name" value="ATPase_NBD"/>
</dbReference>
<evidence type="ECO:0000256" key="2">
    <source>
        <dbReference type="ARBA" id="ARBA00004245"/>
    </source>
</evidence>
<dbReference type="AlphaFoldDB" id="A0A4E0QZ96"/>
<dbReference type="SUPFAM" id="SSF53067">
    <property type="entry name" value="Actin-like ATPase domain"/>
    <property type="match status" value="4"/>
</dbReference>
<reference evidence="9" key="1">
    <citation type="submission" date="2019-03" db="EMBL/GenBank/DDBJ databases">
        <title>Improved annotation for the trematode Fasciola hepatica.</title>
        <authorList>
            <person name="Choi Y.-J."/>
            <person name="Martin J."/>
            <person name="Mitreva M."/>
        </authorList>
    </citation>
    <scope>NUCLEOTIDE SEQUENCE [LARGE SCALE GENOMIC DNA]</scope>
</reference>
<evidence type="ECO:0000313" key="10">
    <source>
        <dbReference type="Proteomes" id="UP000230066"/>
    </source>
</evidence>
<dbReference type="FunFam" id="3.30.420.40:FF:000404">
    <property type="entry name" value="Major actin"/>
    <property type="match status" value="1"/>
</dbReference>